<evidence type="ECO:0000313" key="2">
    <source>
        <dbReference type="EMBL" id="MBD0384215.1"/>
    </source>
</evidence>
<dbReference type="GO" id="GO:0016779">
    <property type="term" value="F:nucleotidyltransferase activity"/>
    <property type="evidence" value="ECO:0007669"/>
    <property type="project" value="InterPro"/>
</dbReference>
<name>A0A926KYD1_9BACL</name>
<protein>
    <submittedName>
        <fullName evidence="2">Nucleotidyltransferase domain-containing protein</fullName>
    </submittedName>
</protein>
<feature type="domain" description="Polymerase nucleotidyl transferase" evidence="1">
    <location>
        <begin position="18"/>
        <end position="60"/>
    </location>
</feature>
<comment type="caution">
    <text evidence="2">The sequence shown here is derived from an EMBL/GenBank/DDBJ whole genome shotgun (WGS) entry which is preliminary data.</text>
</comment>
<dbReference type="SUPFAM" id="SSF81631">
    <property type="entry name" value="PAP/OAS1 substrate-binding domain"/>
    <property type="match status" value="1"/>
</dbReference>
<dbReference type="Gene3D" id="1.20.120.330">
    <property type="entry name" value="Nucleotidyltransferases domain 2"/>
    <property type="match status" value="1"/>
</dbReference>
<dbReference type="RefSeq" id="WP_188177995.1">
    <property type="nucleotide sequence ID" value="NZ_JACVVD010000017.1"/>
</dbReference>
<sequence length="263" mass="30547">MTLSLYEHFIEETKMKLSQDDRFIALLAGGSMLKGTMDEYSDLDLVLVYEPEYRETIMTERIQIAERLGSLLSGFTGEHVGEPRLVICLYGPPPLHVDLKFVTPSELEQRIENPLILWERGSEAVRRMRNTQPSYPELNVQWIEDRFWVWVHYGATKLGRGELFEFIDLITYIRRAVLGPMIATIHGQQPNGVRKLEFFAAKVTEELVKTIPLHHAESCYQSLLTSIQIYKRLRSDFQDLHLRREAESVAVDYLNEVFSSLKR</sequence>
<gene>
    <name evidence="2" type="ORF">ICC18_29635</name>
</gene>
<keyword evidence="3" id="KW-1185">Reference proteome</keyword>
<reference evidence="2" key="1">
    <citation type="submission" date="2020-09" db="EMBL/GenBank/DDBJ databases">
        <title>Draft Genome Sequence of Paenibacillus sp. WST5.</title>
        <authorList>
            <person name="Bao Z."/>
        </authorList>
    </citation>
    <scope>NUCLEOTIDE SEQUENCE</scope>
    <source>
        <strain evidence="2">WST5</strain>
    </source>
</reference>
<accession>A0A926KYD1</accession>
<dbReference type="Gene3D" id="3.30.460.10">
    <property type="entry name" value="Beta Polymerase, domain 2"/>
    <property type="match status" value="1"/>
</dbReference>
<evidence type="ECO:0000259" key="1">
    <source>
        <dbReference type="Pfam" id="PF01909"/>
    </source>
</evidence>
<dbReference type="SUPFAM" id="SSF81301">
    <property type="entry name" value="Nucleotidyltransferase"/>
    <property type="match status" value="1"/>
</dbReference>
<dbReference type="Pfam" id="PF01909">
    <property type="entry name" value="NTP_transf_2"/>
    <property type="match status" value="1"/>
</dbReference>
<evidence type="ECO:0000313" key="3">
    <source>
        <dbReference type="Proteomes" id="UP000650466"/>
    </source>
</evidence>
<dbReference type="Proteomes" id="UP000650466">
    <property type="component" value="Unassembled WGS sequence"/>
</dbReference>
<dbReference type="InterPro" id="IPR043519">
    <property type="entry name" value="NT_sf"/>
</dbReference>
<dbReference type="InterPro" id="IPR002934">
    <property type="entry name" value="Polymerase_NTP_transf_dom"/>
</dbReference>
<dbReference type="EMBL" id="JACVVD010000017">
    <property type="protein sequence ID" value="MBD0384215.1"/>
    <property type="molecule type" value="Genomic_DNA"/>
</dbReference>
<proteinExistence type="predicted"/>
<dbReference type="AlphaFoldDB" id="A0A926KYD1"/>
<organism evidence="2 3">
    <name type="scientific">Paenibacillus sedimenti</name>
    <dbReference type="NCBI Taxonomy" id="2770274"/>
    <lineage>
        <taxon>Bacteria</taxon>
        <taxon>Bacillati</taxon>
        <taxon>Bacillota</taxon>
        <taxon>Bacilli</taxon>
        <taxon>Bacillales</taxon>
        <taxon>Paenibacillaceae</taxon>
        <taxon>Paenibacillus</taxon>
    </lineage>
</organism>